<feature type="transmembrane region" description="Helical" evidence="1">
    <location>
        <begin position="12"/>
        <end position="31"/>
    </location>
</feature>
<keyword evidence="1" id="KW-1133">Transmembrane helix</keyword>
<sequence>MPRSVHRQAGFTLIELMVVLALLTLAVVLSGPSLKRQVDATAAESTGRYLAQLRGAVVDLQVKHEAWLRGENIASAPAGAYPPPPALSWVAAPGAQVARGGVADLAALGLLPPSTPRFPSLGETARFILVREGACPGDSCRTGAYVYTCQPISDVRSRRLNDTCTAPAGKAARFNQVLLSKVMAASEGYGGHDANGGTNVRGPLMNIPRGWFDFGAEPGHAVLAAGLGATPFGQFVRHGETRPVTFNNTLTVAGAIQTNTGLLLNTAVAPGAACTPEGLYASTANKLLAVCTGGAWFAQNGHVITGTYSDLPNDAAIPAVTCPAGLSPWRQIALQGVDATARGGDINIGGAIGGTIQGSGYVNAAGAVSVGGSFSGTFQNSGNSYVRMAQRASIAGDRVVITPADMGARASVIQGCKN</sequence>
<dbReference type="Pfam" id="PF07963">
    <property type="entry name" value="N_methyl"/>
    <property type="match status" value="1"/>
</dbReference>
<evidence type="ECO:0000256" key="1">
    <source>
        <dbReference type="SAM" id="Phobius"/>
    </source>
</evidence>
<dbReference type="NCBIfam" id="TIGR02532">
    <property type="entry name" value="IV_pilin_GFxxxE"/>
    <property type="match status" value="1"/>
</dbReference>
<dbReference type="Proteomes" id="UP001161276">
    <property type="component" value="Unassembled WGS sequence"/>
</dbReference>
<evidence type="ECO:0000313" key="3">
    <source>
        <dbReference type="Proteomes" id="UP001161276"/>
    </source>
</evidence>
<organism evidence="2 3">
    <name type="scientific">Achromobacter marplatensis</name>
    <dbReference type="NCBI Taxonomy" id="470868"/>
    <lineage>
        <taxon>Bacteria</taxon>
        <taxon>Pseudomonadati</taxon>
        <taxon>Pseudomonadota</taxon>
        <taxon>Betaproteobacteria</taxon>
        <taxon>Burkholderiales</taxon>
        <taxon>Alcaligenaceae</taxon>
        <taxon>Achromobacter</taxon>
    </lineage>
</organism>
<proteinExistence type="predicted"/>
<protein>
    <submittedName>
        <fullName evidence="2">Prepilin-type N-terminal cleavage/methylation domain-containing protein</fullName>
    </submittedName>
</protein>
<reference evidence="2" key="1">
    <citation type="submission" date="2022-09" db="EMBL/GenBank/DDBJ databases">
        <title>Intensive care unit water sources are persistently colonized with multi-drug resistant bacteria and are the site of extensive horizontal gene transfer of antibiotic resistance genes.</title>
        <authorList>
            <person name="Diorio-Toth L."/>
        </authorList>
    </citation>
    <scope>NUCLEOTIDE SEQUENCE</scope>
    <source>
        <strain evidence="2">GD03676</strain>
    </source>
</reference>
<dbReference type="SUPFAM" id="SSF54523">
    <property type="entry name" value="Pili subunits"/>
    <property type="match status" value="1"/>
</dbReference>
<dbReference type="InterPro" id="IPR045584">
    <property type="entry name" value="Pilin-like"/>
</dbReference>
<dbReference type="EMBL" id="JAOCKG010000004">
    <property type="protein sequence ID" value="MDH2051217.1"/>
    <property type="molecule type" value="Genomic_DNA"/>
</dbReference>
<keyword evidence="1" id="KW-0812">Transmembrane</keyword>
<comment type="caution">
    <text evidence="2">The sequence shown here is derived from an EMBL/GenBank/DDBJ whole genome shotgun (WGS) entry which is preliminary data.</text>
</comment>
<dbReference type="PROSITE" id="PS00409">
    <property type="entry name" value="PROKAR_NTER_METHYL"/>
    <property type="match status" value="1"/>
</dbReference>
<dbReference type="RefSeq" id="WP_280026932.1">
    <property type="nucleotide sequence ID" value="NZ_JAOCKG010000004.1"/>
</dbReference>
<name>A0AA42WC49_9BURK</name>
<keyword evidence="1" id="KW-0472">Membrane</keyword>
<accession>A0AA42WC49</accession>
<dbReference type="AlphaFoldDB" id="A0AA42WC49"/>
<dbReference type="InterPro" id="IPR012902">
    <property type="entry name" value="N_methyl_site"/>
</dbReference>
<gene>
    <name evidence="2" type="ORF">N5K24_12465</name>
</gene>
<evidence type="ECO:0000313" key="2">
    <source>
        <dbReference type="EMBL" id="MDH2051217.1"/>
    </source>
</evidence>